<keyword evidence="2" id="KW-1185">Reference proteome</keyword>
<protein>
    <submittedName>
        <fullName evidence="1">Uncharacterized protein</fullName>
    </submittedName>
</protein>
<evidence type="ECO:0000313" key="1">
    <source>
        <dbReference type="EMBL" id="GBN97674.1"/>
    </source>
</evidence>
<reference evidence="1 2" key="1">
    <citation type="journal article" date="2019" name="Sci. Rep.">
        <title>Orb-weaving spider Araneus ventricosus genome elucidates the spidroin gene catalogue.</title>
        <authorList>
            <person name="Kono N."/>
            <person name="Nakamura H."/>
            <person name="Ohtoshi R."/>
            <person name="Moran D.A.P."/>
            <person name="Shinohara A."/>
            <person name="Yoshida Y."/>
            <person name="Fujiwara M."/>
            <person name="Mori M."/>
            <person name="Tomita M."/>
            <person name="Arakawa K."/>
        </authorList>
    </citation>
    <scope>NUCLEOTIDE SEQUENCE [LARGE SCALE GENOMIC DNA]</scope>
</reference>
<proteinExistence type="predicted"/>
<accession>A0A4Y2TAK7</accession>
<evidence type="ECO:0000313" key="2">
    <source>
        <dbReference type="Proteomes" id="UP000499080"/>
    </source>
</evidence>
<gene>
    <name evidence="1" type="ORF">AVEN_166087_1</name>
</gene>
<comment type="caution">
    <text evidence="1">The sequence shown here is derived from an EMBL/GenBank/DDBJ whole genome shotgun (WGS) entry which is preliminary data.</text>
</comment>
<organism evidence="1 2">
    <name type="scientific">Araneus ventricosus</name>
    <name type="common">Orbweaver spider</name>
    <name type="synonym">Epeira ventricosa</name>
    <dbReference type="NCBI Taxonomy" id="182803"/>
    <lineage>
        <taxon>Eukaryota</taxon>
        <taxon>Metazoa</taxon>
        <taxon>Ecdysozoa</taxon>
        <taxon>Arthropoda</taxon>
        <taxon>Chelicerata</taxon>
        <taxon>Arachnida</taxon>
        <taxon>Araneae</taxon>
        <taxon>Araneomorphae</taxon>
        <taxon>Entelegynae</taxon>
        <taxon>Araneoidea</taxon>
        <taxon>Araneidae</taxon>
        <taxon>Araneus</taxon>
    </lineage>
</organism>
<dbReference type="AlphaFoldDB" id="A0A4Y2TAK7"/>
<sequence>MSSSRRSCVDHLDVFCYICGEYTLKKTEKLLVTLKKELILDTLVLGLVIRIKPGHRIRSVKLVQNIYDSELLGKEKSEIGVPMVWREQKPTSMAVISA</sequence>
<dbReference type="EMBL" id="BGPR01027275">
    <property type="protein sequence ID" value="GBN97674.1"/>
    <property type="molecule type" value="Genomic_DNA"/>
</dbReference>
<dbReference type="Proteomes" id="UP000499080">
    <property type="component" value="Unassembled WGS sequence"/>
</dbReference>
<name>A0A4Y2TAK7_ARAVE</name>